<evidence type="ECO:0000313" key="3">
    <source>
        <dbReference type="EMBL" id="CAH0375873.1"/>
    </source>
</evidence>
<dbReference type="AlphaFoldDB" id="A0A7S4A4B1"/>
<dbReference type="EMBL" id="HBIW01021516">
    <property type="protein sequence ID" value="CAE0703088.1"/>
    <property type="molecule type" value="Transcribed_RNA"/>
</dbReference>
<gene>
    <name evidence="2" type="ORF">PCAL00307_LOCUS18535</name>
    <name evidence="3" type="ORF">PECAL_5P04210</name>
</gene>
<dbReference type="Gene3D" id="3.40.50.2300">
    <property type="match status" value="1"/>
</dbReference>
<keyword evidence="4" id="KW-1185">Reference proteome</keyword>
<feature type="signal peptide" evidence="1">
    <location>
        <begin position="1"/>
        <end position="21"/>
    </location>
</feature>
<proteinExistence type="predicted"/>
<reference evidence="3" key="2">
    <citation type="submission" date="2021-11" db="EMBL/GenBank/DDBJ databases">
        <authorList>
            <consortium name="Genoscope - CEA"/>
            <person name="William W."/>
        </authorList>
    </citation>
    <scope>NUCLEOTIDE SEQUENCE</scope>
</reference>
<protein>
    <submittedName>
        <fullName evidence="2">Uncharacterized protein</fullName>
    </submittedName>
</protein>
<organism evidence="2">
    <name type="scientific">Pelagomonas calceolata</name>
    <dbReference type="NCBI Taxonomy" id="35677"/>
    <lineage>
        <taxon>Eukaryota</taxon>
        <taxon>Sar</taxon>
        <taxon>Stramenopiles</taxon>
        <taxon>Ochrophyta</taxon>
        <taxon>Pelagophyceae</taxon>
        <taxon>Pelagomonadales</taxon>
        <taxon>Pelagomonadaceae</taxon>
        <taxon>Pelagomonas</taxon>
    </lineage>
</organism>
<name>A0A7S4A4B1_9STRA</name>
<evidence type="ECO:0000313" key="2">
    <source>
        <dbReference type="EMBL" id="CAE0703088.1"/>
    </source>
</evidence>
<dbReference type="OrthoDB" id="507543at2759"/>
<evidence type="ECO:0000313" key="4">
    <source>
        <dbReference type="Proteomes" id="UP000789595"/>
    </source>
</evidence>
<sequence>MATVRLLTMLPLWWSLCVSSALTPVRLRTLPLWWSLYISNALTPQALLAEWQAARIKSLDVDASRYHAQVLFVDDDNARARMAESCADALAHWADAGWWIYPHSCSLTEDQALIENPRQEAILTSLGFDGTRVTAAGAALAKEDLDAYDLVICADAAVRDAVLALGEESYETSVRLLADFATVADARSRALFDGLDVALAERARSRQDGGELVVEGADAQSDRDGFDALLESTLVLTAALVVFLKDSFDASFTDSFNGLLRTHFYDERHVDARWADAEPALRRHIVTGALDPRERERLFDAHMTGLRQRLSGDGVSS</sequence>
<dbReference type="EMBL" id="CAKKNE010000005">
    <property type="protein sequence ID" value="CAH0375873.1"/>
    <property type="molecule type" value="Genomic_DNA"/>
</dbReference>
<dbReference type="Proteomes" id="UP000789595">
    <property type="component" value="Unassembled WGS sequence"/>
</dbReference>
<evidence type="ECO:0000256" key="1">
    <source>
        <dbReference type="SAM" id="SignalP"/>
    </source>
</evidence>
<reference evidence="2" key="1">
    <citation type="submission" date="2021-01" db="EMBL/GenBank/DDBJ databases">
        <authorList>
            <person name="Corre E."/>
            <person name="Pelletier E."/>
            <person name="Niang G."/>
            <person name="Scheremetjew M."/>
            <person name="Finn R."/>
            <person name="Kale V."/>
            <person name="Holt S."/>
            <person name="Cochrane G."/>
            <person name="Meng A."/>
            <person name="Brown T."/>
            <person name="Cohen L."/>
        </authorList>
    </citation>
    <scope>NUCLEOTIDE SEQUENCE</scope>
    <source>
        <strain evidence="2">CCMP1756</strain>
    </source>
</reference>
<accession>A0A7S4A4B1</accession>
<feature type="chain" id="PRO_5036404015" evidence="1">
    <location>
        <begin position="22"/>
        <end position="317"/>
    </location>
</feature>
<keyword evidence="1" id="KW-0732">Signal</keyword>